<evidence type="ECO:0000256" key="1">
    <source>
        <dbReference type="SAM" id="Coils"/>
    </source>
</evidence>
<evidence type="ECO:0000313" key="3">
    <source>
        <dbReference type="EMBL" id="KAF9984675.1"/>
    </source>
</evidence>
<organism evidence="3 4">
    <name type="scientific">Modicella reniformis</name>
    <dbReference type="NCBI Taxonomy" id="1440133"/>
    <lineage>
        <taxon>Eukaryota</taxon>
        <taxon>Fungi</taxon>
        <taxon>Fungi incertae sedis</taxon>
        <taxon>Mucoromycota</taxon>
        <taxon>Mortierellomycotina</taxon>
        <taxon>Mortierellomycetes</taxon>
        <taxon>Mortierellales</taxon>
        <taxon>Mortierellaceae</taxon>
        <taxon>Modicella</taxon>
    </lineage>
</organism>
<protein>
    <submittedName>
        <fullName evidence="3">Uncharacterized protein</fullName>
    </submittedName>
</protein>
<feature type="region of interest" description="Disordered" evidence="2">
    <location>
        <begin position="51"/>
        <end position="79"/>
    </location>
</feature>
<dbReference type="Proteomes" id="UP000749646">
    <property type="component" value="Unassembled WGS sequence"/>
</dbReference>
<reference evidence="3" key="1">
    <citation type="journal article" date="2020" name="Fungal Divers.">
        <title>Resolving the Mortierellaceae phylogeny through synthesis of multi-gene phylogenetics and phylogenomics.</title>
        <authorList>
            <person name="Vandepol N."/>
            <person name="Liber J."/>
            <person name="Desiro A."/>
            <person name="Na H."/>
            <person name="Kennedy M."/>
            <person name="Barry K."/>
            <person name="Grigoriev I.V."/>
            <person name="Miller A.N."/>
            <person name="O'Donnell K."/>
            <person name="Stajich J.E."/>
            <person name="Bonito G."/>
        </authorList>
    </citation>
    <scope>NUCLEOTIDE SEQUENCE</scope>
    <source>
        <strain evidence="3">MES-2147</strain>
    </source>
</reference>
<dbReference type="EMBL" id="JAAAHW010003364">
    <property type="protein sequence ID" value="KAF9984675.1"/>
    <property type="molecule type" value="Genomic_DNA"/>
</dbReference>
<dbReference type="OrthoDB" id="2360163at2759"/>
<feature type="compositionally biased region" description="Low complexity" evidence="2">
    <location>
        <begin position="54"/>
        <end position="73"/>
    </location>
</feature>
<proteinExistence type="predicted"/>
<dbReference type="AlphaFoldDB" id="A0A9P6SNF1"/>
<keyword evidence="4" id="KW-1185">Reference proteome</keyword>
<gene>
    <name evidence="3" type="ORF">BGZ65_012894</name>
</gene>
<keyword evidence="1" id="KW-0175">Coiled coil</keyword>
<feature type="coiled-coil region" evidence="1">
    <location>
        <begin position="251"/>
        <end position="278"/>
    </location>
</feature>
<evidence type="ECO:0000313" key="4">
    <source>
        <dbReference type="Proteomes" id="UP000749646"/>
    </source>
</evidence>
<comment type="caution">
    <text evidence="3">The sequence shown here is derived from an EMBL/GenBank/DDBJ whole genome shotgun (WGS) entry which is preliminary data.</text>
</comment>
<evidence type="ECO:0000256" key="2">
    <source>
        <dbReference type="SAM" id="MobiDB-lite"/>
    </source>
</evidence>
<accession>A0A9P6SNF1</accession>
<name>A0A9P6SNF1_9FUNG</name>
<sequence length="643" mass="71640">MLVCALDGLLILRQERDPVLWVASQQGTLHPGGAFTRQVIAADPYLQGASHVQNSSHSTSSDSSSSTSSSNSSKFPPLRALVGTKSGTIYRLQNVDNVMAVQKIHSLQESVASLILIPHDHITQTESLLVIGTLGGICWIDLQATDDDDDDDDDDNMSPPITRTKRSVEERVQSAFMVGGYVYILTTEDGRVLRTPASSLVSDRACNHWECLDLPHLRVFVPILQGTESQGFYGVNSDGRILRFSADLSSINGALTELEKLSEQAKRLESECQMENQRIMTFNRLVQELQQYTLLSQAEQQDSLDRYTIPPVNATFTTFVQPVAEGYNGRRRYYMHLTIQSALNISWDKGWSAVITMRTHRSCPHGVVVSSEPERHYEIFASLTGLSPQTTWTRDIDIDLQSLLDLPLTITLGLQLNEDDDKRDNHHHNNNDNSSAYFYVESFDLDAIHFAEPVQEDRFKFHLAYYPTCAMTGHSIINNDNNTSSSDHRSQEQGGDIECKECASATEQAQQPIAFDIDTQEIQVAQCLPALLGDAIPNDRMMTLVQSSFRASLYIPDECLLKTMTTTTISSRSSKATQSSPSALTQTDGGVVWVTMETRIKDTTESTNSSERVVQAWLNVKGPDPRRTMVVYKALRGRVADLF</sequence>